<dbReference type="Gene3D" id="3.40.50.880">
    <property type="match status" value="1"/>
</dbReference>
<dbReference type="PANTHER" id="PTHR43130:SF3">
    <property type="entry name" value="HTH-TYPE TRANSCRIPTIONAL REGULATOR RV1931C"/>
    <property type="match status" value="1"/>
</dbReference>
<dbReference type="GO" id="GO:0003700">
    <property type="term" value="F:DNA-binding transcription factor activity"/>
    <property type="evidence" value="ECO:0007669"/>
    <property type="project" value="InterPro"/>
</dbReference>
<dbReference type="GO" id="GO:0043565">
    <property type="term" value="F:sequence-specific DNA binding"/>
    <property type="evidence" value="ECO:0007669"/>
    <property type="project" value="InterPro"/>
</dbReference>
<dbReference type="RefSeq" id="WP_061303304.1">
    <property type="nucleotide sequence ID" value="NZ_RJAI01000042.1"/>
</dbReference>
<comment type="caution">
    <text evidence="5">The sequence shown here is derived from an EMBL/GenBank/DDBJ whole genome shotgun (WGS) entry which is preliminary data.</text>
</comment>
<keyword evidence="1" id="KW-0805">Transcription regulation</keyword>
<dbReference type="EMBL" id="RJAI01000042">
    <property type="protein sequence ID" value="RNF86984.1"/>
    <property type="molecule type" value="Genomic_DNA"/>
</dbReference>
<evidence type="ECO:0000256" key="3">
    <source>
        <dbReference type="ARBA" id="ARBA00023163"/>
    </source>
</evidence>
<dbReference type="CDD" id="cd03136">
    <property type="entry name" value="GATase1_AraC_ArgR_like"/>
    <property type="match status" value="1"/>
</dbReference>
<dbReference type="InterPro" id="IPR002818">
    <property type="entry name" value="DJ-1/PfpI"/>
</dbReference>
<dbReference type="InterPro" id="IPR020449">
    <property type="entry name" value="Tscrpt_reg_AraC-type_HTH"/>
</dbReference>
<evidence type="ECO:0000313" key="5">
    <source>
        <dbReference type="EMBL" id="RNF86984.1"/>
    </source>
</evidence>
<dbReference type="InterPro" id="IPR009057">
    <property type="entry name" value="Homeodomain-like_sf"/>
</dbReference>
<accession>A0A3M8T657</accession>
<evidence type="ECO:0000313" key="6">
    <source>
        <dbReference type="Proteomes" id="UP000278162"/>
    </source>
</evidence>
<dbReference type="GO" id="GO:0009893">
    <property type="term" value="P:positive regulation of metabolic process"/>
    <property type="evidence" value="ECO:0007669"/>
    <property type="project" value="UniProtKB-ARBA"/>
</dbReference>
<name>A0A3M8T657_PSEPU</name>
<dbReference type="SUPFAM" id="SSF46689">
    <property type="entry name" value="Homeodomain-like"/>
    <property type="match status" value="2"/>
</dbReference>
<dbReference type="Proteomes" id="UP000278162">
    <property type="component" value="Unassembled WGS sequence"/>
</dbReference>
<keyword evidence="3" id="KW-0804">Transcription</keyword>
<evidence type="ECO:0000256" key="1">
    <source>
        <dbReference type="ARBA" id="ARBA00023015"/>
    </source>
</evidence>
<protein>
    <submittedName>
        <fullName evidence="5">GlxA family transcriptional regulator</fullName>
    </submittedName>
</protein>
<sequence>MIEHLRHFGDALPNASSASLVEALDKGQARHPPSRRGATELSIGIVLWPRFPLLSLSGLTDALRHAADTGDQSRPIRCQWKVLGTPGQRVISSCGLDVPIDSELTDPHQFDYIVVIGGLLDYLEAAPKTYPAFLHQAAAADVPLIGLCTGSFVLARHRLMEGRTACVHAYHCDDWKRLFPRLRFVSNSDFLIDKDRITCAGGISVIELAIHLIGMHCGPDRAGKVVHQMTVAKSSSGSFVDRRKALGYASSSNRRLHEAVMLMEKHMTEPLDIDAIANLVSTSKRQLERLFVAETSSTPAQFYRQVRLRFGRWLLISSDRHIGEIAFECGFADAPHFIRHFQNLFGMSPGKLRKELMRNATPTKGETVS</sequence>
<dbReference type="InterPro" id="IPR052158">
    <property type="entry name" value="INH-QAR"/>
</dbReference>
<dbReference type="SUPFAM" id="SSF52317">
    <property type="entry name" value="Class I glutamine amidotransferase-like"/>
    <property type="match status" value="1"/>
</dbReference>
<keyword evidence="2" id="KW-0238">DNA-binding</keyword>
<dbReference type="PROSITE" id="PS00041">
    <property type="entry name" value="HTH_ARAC_FAMILY_1"/>
    <property type="match status" value="1"/>
</dbReference>
<dbReference type="InterPro" id="IPR029062">
    <property type="entry name" value="Class_I_gatase-like"/>
</dbReference>
<dbReference type="PANTHER" id="PTHR43130">
    <property type="entry name" value="ARAC-FAMILY TRANSCRIPTIONAL REGULATOR"/>
    <property type="match status" value="1"/>
</dbReference>
<dbReference type="Pfam" id="PF12833">
    <property type="entry name" value="HTH_18"/>
    <property type="match status" value="1"/>
</dbReference>
<evidence type="ECO:0000256" key="2">
    <source>
        <dbReference type="ARBA" id="ARBA00023125"/>
    </source>
</evidence>
<reference evidence="5 6" key="1">
    <citation type="submission" date="2018-10" db="EMBL/GenBank/DDBJ databases">
        <title>An outbreak of IMP-63 producing strain in France.</title>
        <authorList>
            <person name="Bour M."/>
            <person name="Liapis E."/>
            <person name="Plesiat P."/>
        </authorList>
    </citation>
    <scope>NUCLEOTIDE SEQUENCE [LARGE SCALE GENOMIC DNA]</scope>
    <source>
        <strain evidence="5 6">12917</strain>
    </source>
</reference>
<dbReference type="SMART" id="SM00342">
    <property type="entry name" value="HTH_ARAC"/>
    <property type="match status" value="1"/>
</dbReference>
<dbReference type="AlphaFoldDB" id="A0A3M8T657"/>
<dbReference type="PRINTS" id="PR00032">
    <property type="entry name" value="HTHARAC"/>
</dbReference>
<feature type="domain" description="HTH araC/xylS-type" evidence="4">
    <location>
        <begin position="257"/>
        <end position="355"/>
    </location>
</feature>
<proteinExistence type="predicted"/>
<dbReference type="PROSITE" id="PS01124">
    <property type="entry name" value="HTH_ARAC_FAMILY_2"/>
    <property type="match status" value="1"/>
</dbReference>
<organism evidence="5 6">
    <name type="scientific">Pseudomonas putida</name>
    <name type="common">Arthrobacter siderocapsulatus</name>
    <dbReference type="NCBI Taxonomy" id="303"/>
    <lineage>
        <taxon>Bacteria</taxon>
        <taxon>Pseudomonadati</taxon>
        <taxon>Pseudomonadota</taxon>
        <taxon>Gammaproteobacteria</taxon>
        <taxon>Pseudomonadales</taxon>
        <taxon>Pseudomonadaceae</taxon>
        <taxon>Pseudomonas</taxon>
    </lineage>
</organism>
<dbReference type="InterPro" id="IPR018062">
    <property type="entry name" value="HTH_AraC-typ_CS"/>
</dbReference>
<evidence type="ECO:0000259" key="4">
    <source>
        <dbReference type="PROSITE" id="PS01124"/>
    </source>
</evidence>
<gene>
    <name evidence="5" type="ORF">EFK07_18255</name>
</gene>
<dbReference type="Gene3D" id="1.10.10.60">
    <property type="entry name" value="Homeodomain-like"/>
    <property type="match status" value="1"/>
</dbReference>
<dbReference type="Pfam" id="PF01965">
    <property type="entry name" value="DJ-1_PfpI"/>
    <property type="match status" value="1"/>
</dbReference>
<dbReference type="InterPro" id="IPR018060">
    <property type="entry name" value="HTH_AraC"/>
</dbReference>